<feature type="transmembrane region" description="Helical" evidence="1">
    <location>
        <begin position="63"/>
        <end position="81"/>
    </location>
</feature>
<dbReference type="EMBL" id="UINC01225003">
    <property type="protein sequence ID" value="SVE54866.1"/>
    <property type="molecule type" value="Genomic_DNA"/>
</dbReference>
<proteinExistence type="predicted"/>
<evidence type="ECO:0000313" key="2">
    <source>
        <dbReference type="EMBL" id="SVE54866.1"/>
    </source>
</evidence>
<reference evidence="2" key="1">
    <citation type="submission" date="2018-05" db="EMBL/GenBank/DDBJ databases">
        <authorList>
            <person name="Lanie J.A."/>
            <person name="Ng W.-L."/>
            <person name="Kazmierczak K.M."/>
            <person name="Andrzejewski T.M."/>
            <person name="Davidsen T.M."/>
            <person name="Wayne K.J."/>
            <person name="Tettelin H."/>
            <person name="Glass J.I."/>
            <person name="Rusch D."/>
            <person name="Podicherti R."/>
            <person name="Tsui H.-C.T."/>
            <person name="Winkler M.E."/>
        </authorList>
    </citation>
    <scope>NUCLEOTIDE SEQUENCE</scope>
</reference>
<organism evidence="2">
    <name type="scientific">marine metagenome</name>
    <dbReference type="NCBI Taxonomy" id="408172"/>
    <lineage>
        <taxon>unclassified sequences</taxon>
        <taxon>metagenomes</taxon>
        <taxon>ecological metagenomes</taxon>
    </lineage>
</organism>
<keyword evidence="1" id="KW-0812">Transmembrane</keyword>
<sequence>MSDDIVMRLLKQVKSGEVSLEDARTALDGVNLTEEEYVTAVDHGVFNAPEPGTIVRSSISPSASSWLVTIVFVWGLFWTIYWSGGLTYGLFNHWDQQVQSFFMAMMFTTLIIMGIVYLKWVMPDTVIVKHRRNKFIGPKDPESWVEYEV</sequence>
<evidence type="ECO:0000256" key="1">
    <source>
        <dbReference type="SAM" id="Phobius"/>
    </source>
</evidence>
<gene>
    <name evidence="2" type="ORF">METZ01_LOCUS507720</name>
</gene>
<name>A0A383EDE8_9ZZZZ</name>
<keyword evidence="1" id="KW-0472">Membrane</keyword>
<keyword evidence="1" id="KW-1133">Transmembrane helix</keyword>
<protein>
    <submittedName>
        <fullName evidence="2">Uncharacterized protein</fullName>
    </submittedName>
</protein>
<dbReference type="AlphaFoldDB" id="A0A383EDE8"/>
<feature type="transmembrane region" description="Helical" evidence="1">
    <location>
        <begin position="101"/>
        <end position="122"/>
    </location>
</feature>
<accession>A0A383EDE8</accession>